<name>X6MYN3_RETFI</name>
<dbReference type="AlphaFoldDB" id="X6MYN3"/>
<organism evidence="11 12">
    <name type="scientific">Reticulomyxa filosa</name>
    <dbReference type="NCBI Taxonomy" id="46433"/>
    <lineage>
        <taxon>Eukaryota</taxon>
        <taxon>Sar</taxon>
        <taxon>Rhizaria</taxon>
        <taxon>Retaria</taxon>
        <taxon>Foraminifera</taxon>
        <taxon>Monothalamids</taxon>
        <taxon>Reticulomyxidae</taxon>
        <taxon>Reticulomyxa</taxon>
    </lineage>
</organism>
<dbReference type="OrthoDB" id="422362at2759"/>
<feature type="transmembrane region" description="Helical" evidence="8">
    <location>
        <begin position="155"/>
        <end position="172"/>
    </location>
</feature>
<evidence type="ECO:0000313" key="12">
    <source>
        <dbReference type="Proteomes" id="UP000023152"/>
    </source>
</evidence>
<dbReference type="GO" id="GO:0005634">
    <property type="term" value="C:nucleus"/>
    <property type="evidence" value="ECO:0007669"/>
    <property type="project" value="UniProtKB-SubCell"/>
</dbReference>
<dbReference type="Gene3D" id="2.170.270.10">
    <property type="entry name" value="SET domain"/>
    <property type="match status" value="1"/>
</dbReference>
<dbReference type="EMBL" id="ASPP01014268">
    <property type="protein sequence ID" value="ETO18901.1"/>
    <property type="molecule type" value="Genomic_DNA"/>
</dbReference>
<dbReference type="SMART" id="SM00570">
    <property type="entry name" value="AWS"/>
    <property type="match status" value="1"/>
</dbReference>
<comment type="subcellular location">
    <subcellularLocation>
        <location evidence="2">Chromosome</location>
    </subcellularLocation>
    <subcellularLocation>
        <location evidence="1">Nucleus</location>
    </subcellularLocation>
</comment>
<proteinExistence type="predicted"/>
<protein>
    <submittedName>
        <fullName evidence="11">Histone methyltransferase</fullName>
    </submittedName>
</protein>
<dbReference type="InterPro" id="IPR001214">
    <property type="entry name" value="SET_dom"/>
</dbReference>
<dbReference type="SUPFAM" id="SSF82199">
    <property type="entry name" value="SET domain"/>
    <property type="match status" value="1"/>
</dbReference>
<evidence type="ECO:0000256" key="2">
    <source>
        <dbReference type="ARBA" id="ARBA00004286"/>
    </source>
</evidence>
<evidence type="ECO:0000259" key="9">
    <source>
        <dbReference type="PROSITE" id="PS50280"/>
    </source>
</evidence>
<dbReference type="GO" id="GO:0005694">
    <property type="term" value="C:chromosome"/>
    <property type="evidence" value="ECO:0007669"/>
    <property type="project" value="UniProtKB-SubCell"/>
</dbReference>
<dbReference type="GO" id="GO:0042054">
    <property type="term" value="F:histone methyltransferase activity"/>
    <property type="evidence" value="ECO:0007669"/>
    <property type="project" value="InterPro"/>
</dbReference>
<keyword evidence="12" id="KW-1185">Reference proteome</keyword>
<dbReference type="SMART" id="SM00317">
    <property type="entry name" value="SET"/>
    <property type="match status" value="1"/>
</dbReference>
<dbReference type="GO" id="GO:0032259">
    <property type="term" value="P:methylation"/>
    <property type="evidence" value="ECO:0007669"/>
    <property type="project" value="UniProtKB-KW"/>
</dbReference>
<keyword evidence="7" id="KW-0539">Nucleus</keyword>
<dbReference type="Pfam" id="PF00856">
    <property type="entry name" value="SET"/>
    <property type="match status" value="1"/>
</dbReference>
<keyword evidence="8" id="KW-0472">Membrane</keyword>
<comment type="caution">
    <text evidence="11">The sequence shown here is derived from an EMBL/GenBank/DDBJ whole genome shotgun (WGS) entry which is preliminary data.</text>
</comment>
<dbReference type="OMA" id="THINCNQ"/>
<keyword evidence="6" id="KW-0949">S-adenosyl-L-methionine</keyword>
<dbReference type="Pfam" id="PF17907">
    <property type="entry name" value="AWS"/>
    <property type="match status" value="1"/>
</dbReference>
<sequence>MLDVYLCEKSKKPKQPHFGSCRCEPKGFECCGNNCDNRLMKMECVDSMCQCDDRCTNRRFQKCEWCKCEVRPAGKKGFGLYANETIRRGQFVVEYVGEVIDSLQSQRRLQLEYKGSKKFYIIRLEKDLLIDATKKGNIGRFVNHSCDPNCQSEKWLLLLLYFYFYFVLFCLNKKKKKS</sequence>
<evidence type="ECO:0000256" key="4">
    <source>
        <dbReference type="ARBA" id="ARBA00022603"/>
    </source>
</evidence>
<keyword evidence="4 11" id="KW-0489">Methyltransferase</keyword>
<keyword evidence="5 11" id="KW-0808">Transferase</keyword>
<gene>
    <name evidence="11" type="ORF">RFI_18338</name>
</gene>
<evidence type="ECO:0000313" key="11">
    <source>
        <dbReference type="EMBL" id="ETO18901.1"/>
    </source>
</evidence>
<evidence type="ECO:0000256" key="8">
    <source>
        <dbReference type="SAM" id="Phobius"/>
    </source>
</evidence>
<dbReference type="PROSITE" id="PS51215">
    <property type="entry name" value="AWS"/>
    <property type="match status" value="1"/>
</dbReference>
<evidence type="ECO:0000256" key="3">
    <source>
        <dbReference type="ARBA" id="ARBA00022454"/>
    </source>
</evidence>
<dbReference type="Proteomes" id="UP000023152">
    <property type="component" value="Unassembled WGS sequence"/>
</dbReference>
<dbReference type="PANTHER" id="PTHR22884">
    <property type="entry name" value="SET DOMAIN PROTEINS"/>
    <property type="match status" value="1"/>
</dbReference>
<evidence type="ECO:0000256" key="5">
    <source>
        <dbReference type="ARBA" id="ARBA00022679"/>
    </source>
</evidence>
<keyword evidence="8" id="KW-1133">Transmembrane helix</keyword>
<dbReference type="InterPro" id="IPR046341">
    <property type="entry name" value="SET_dom_sf"/>
</dbReference>
<feature type="domain" description="SET" evidence="9">
    <location>
        <begin position="66"/>
        <end position="178"/>
    </location>
</feature>
<dbReference type="InterPro" id="IPR050777">
    <property type="entry name" value="SET2_Histone-Lys_MeTrsfase"/>
</dbReference>
<evidence type="ECO:0000259" key="10">
    <source>
        <dbReference type="PROSITE" id="PS51215"/>
    </source>
</evidence>
<keyword evidence="8" id="KW-0812">Transmembrane</keyword>
<evidence type="ECO:0000256" key="1">
    <source>
        <dbReference type="ARBA" id="ARBA00004123"/>
    </source>
</evidence>
<dbReference type="InterPro" id="IPR006560">
    <property type="entry name" value="AWS_dom"/>
</dbReference>
<accession>X6MYN3</accession>
<reference evidence="11 12" key="1">
    <citation type="journal article" date="2013" name="Curr. Biol.">
        <title>The Genome of the Foraminiferan Reticulomyxa filosa.</title>
        <authorList>
            <person name="Glockner G."/>
            <person name="Hulsmann N."/>
            <person name="Schleicher M."/>
            <person name="Noegel A.A."/>
            <person name="Eichinger L."/>
            <person name="Gallinger C."/>
            <person name="Pawlowski J."/>
            <person name="Sierra R."/>
            <person name="Euteneuer U."/>
            <person name="Pillet L."/>
            <person name="Moustafa A."/>
            <person name="Platzer M."/>
            <person name="Groth M."/>
            <person name="Szafranski K."/>
            <person name="Schliwa M."/>
        </authorList>
    </citation>
    <scope>NUCLEOTIDE SEQUENCE [LARGE SCALE GENOMIC DNA]</scope>
</reference>
<evidence type="ECO:0000256" key="6">
    <source>
        <dbReference type="ARBA" id="ARBA00022691"/>
    </source>
</evidence>
<evidence type="ECO:0000256" key="7">
    <source>
        <dbReference type="ARBA" id="ARBA00023242"/>
    </source>
</evidence>
<dbReference type="PROSITE" id="PS50280">
    <property type="entry name" value="SET"/>
    <property type="match status" value="1"/>
</dbReference>
<keyword evidence="3" id="KW-0158">Chromosome</keyword>
<feature type="domain" description="AWS" evidence="10">
    <location>
        <begin position="16"/>
        <end position="64"/>
    </location>
</feature>